<dbReference type="PROSITE" id="PS51257">
    <property type="entry name" value="PROKAR_LIPOPROTEIN"/>
    <property type="match status" value="1"/>
</dbReference>
<gene>
    <name evidence="2" type="ORF">Pan153_42820</name>
</gene>
<name>A0A518FTE1_9PLAN</name>
<protein>
    <recommendedName>
        <fullName evidence="4">Carboxypeptidase regulatory-like domain-containing protein</fullName>
    </recommendedName>
</protein>
<accession>A0A518FTE1</accession>
<evidence type="ECO:0008006" key="4">
    <source>
        <dbReference type="Google" id="ProtNLM"/>
    </source>
</evidence>
<feature type="signal peptide" evidence="1">
    <location>
        <begin position="1"/>
        <end position="26"/>
    </location>
</feature>
<dbReference type="EMBL" id="CP036317">
    <property type="protein sequence ID" value="QDV19616.1"/>
    <property type="molecule type" value="Genomic_DNA"/>
</dbReference>
<organism evidence="2 3">
    <name type="scientific">Gimesia panareensis</name>
    <dbReference type="NCBI Taxonomy" id="2527978"/>
    <lineage>
        <taxon>Bacteria</taxon>
        <taxon>Pseudomonadati</taxon>
        <taxon>Planctomycetota</taxon>
        <taxon>Planctomycetia</taxon>
        <taxon>Planctomycetales</taxon>
        <taxon>Planctomycetaceae</taxon>
        <taxon>Gimesia</taxon>
    </lineage>
</organism>
<reference evidence="2 3" key="1">
    <citation type="submission" date="2019-02" db="EMBL/GenBank/DDBJ databases">
        <title>Deep-cultivation of Planctomycetes and their phenomic and genomic characterization uncovers novel biology.</title>
        <authorList>
            <person name="Wiegand S."/>
            <person name="Jogler M."/>
            <person name="Boedeker C."/>
            <person name="Pinto D."/>
            <person name="Vollmers J."/>
            <person name="Rivas-Marin E."/>
            <person name="Kohn T."/>
            <person name="Peeters S.H."/>
            <person name="Heuer A."/>
            <person name="Rast P."/>
            <person name="Oberbeckmann S."/>
            <person name="Bunk B."/>
            <person name="Jeske O."/>
            <person name="Meyerdierks A."/>
            <person name="Storesund J.E."/>
            <person name="Kallscheuer N."/>
            <person name="Luecker S."/>
            <person name="Lage O.M."/>
            <person name="Pohl T."/>
            <person name="Merkel B.J."/>
            <person name="Hornburger P."/>
            <person name="Mueller R.-W."/>
            <person name="Bruemmer F."/>
            <person name="Labrenz M."/>
            <person name="Spormann A.M."/>
            <person name="Op den Camp H."/>
            <person name="Overmann J."/>
            <person name="Amann R."/>
            <person name="Jetten M.S.M."/>
            <person name="Mascher T."/>
            <person name="Medema M.H."/>
            <person name="Devos D.P."/>
            <person name="Kaster A.-K."/>
            <person name="Ovreas L."/>
            <person name="Rohde M."/>
            <person name="Galperin M.Y."/>
            <person name="Jogler C."/>
        </authorList>
    </citation>
    <scope>NUCLEOTIDE SEQUENCE [LARGE SCALE GENOMIC DNA]</scope>
    <source>
        <strain evidence="2 3">Pan153</strain>
    </source>
</reference>
<evidence type="ECO:0000313" key="3">
    <source>
        <dbReference type="Proteomes" id="UP000320839"/>
    </source>
</evidence>
<proteinExistence type="predicted"/>
<evidence type="ECO:0000256" key="1">
    <source>
        <dbReference type="SAM" id="SignalP"/>
    </source>
</evidence>
<dbReference type="OrthoDB" id="289368at2"/>
<dbReference type="Proteomes" id="UP000320839">
    <property type="component" value="Chromosome"/>
</dbReference>
<dbReference type="RefSeq" id="WP_145457594.1">
    <property type="nucleotide sequence ID" value="NZ_CP036317.1"/>
</dbReference>
<feature type="chain" id="PRO_5021957116" description="Carboxypeptidase regulatory-like domain-containing protein" evidence="1">
    <location>
        <begin position="27"/>
        <end position="147"/>
    </location>
</feature>
<keyword evidence="1" id="KW-0732">Signal</keyword>
<dbReference type="AlphaFoldDB" id="A0A518FTE1"/>
<sequence precursor="true">MGLQIRLCFSLFTLLSITLIVGCSSADSDQKQEVRGTVSLNGTPISNGAITLIPISQGTSVGTTISDGKYLIDSENGALPGEYRVEIDSSQPSGKKIRSTVGESMQDEMINVIPDNFNRNSTLKIVIKKEGQNQHDFELQSHSQHAD</sequence>
<evidence type="ECO:0000313" key="2">
    <source>
        <dbReference type="EMBL" id="QDV19616.1"/>
    </source>
</evidence>